<dbReference type="Pfam" id="PF26577">
    <property type="entry name" value="TSEN34_N"/>
    <property type="match status" value="1"/>
</dbReference>
<dbReference type="FunCoup" id="A0A1Y2LPF2">
    <property type="interactions" value="133"/>
</dbReference>
<gene>
    <name evidence="12" type="ORF">B5807_09196</name>
</gene>
<feature type="domain" description="tRNA intron endonuclease catalytic" evidence="10">
    <location>
        <begin position="433"/>
        <end position="505"/>
    </location>
</feature>
<feature type="domain" description="TSEN34 N-terminal" evidence="11">
    <location>
        <begin position="15"/>
        <end position="83"/>
    </location>
</feature>
<dbReference type="GO" id="GO:0003676">
    <property type="term" value="F:nucleic acid binding"/>
    <property type="evidence" value="ECO:0007669"/>
    <property type="project" value="InterPro"/>
</dbReference>
<feature type="region of interest" description="Disordered" evidence="9">
    <location>
        <begin position="348"/>
        <end position="428"/>
    </location>
</feature>
<evidence type="ECO:0000313" key="13">
    <source>
        <dbReference type="Proteomes" id="UP000193240"/>
    </source>
</evidence>
<evidence type="ECO:0000256" key="6">
    <source>
        <dbReference type="ARBA" id="ARBA00059865"/>
    </source>
</evidence>
<evidence type="ECO:0000313" key="12">
    <source>
        <dbReference type="EMBL" id="OSS45067.1"/>
    </source>
</evidence>
<dbReference type="InParanoid" id="A0A1Y2LPF2"/>
<keyword evidence="4" id="KW-0456">Lyase</keyword>
<dbReference type="SUPFAM" id="SSF53032">
    <property type="entry name" value="tRNA-intron endonuclease catalytic domain-like"/>
    <property type="match status" value="1"/>
</dbReference>
<evidence type="ECO:0000256" key="1">
    <source>
        <dbReference type="ARBA" id="ARBA00008078"/>
    </source>
</evidence>
<dbReference type="PANTHER" id="PTHR13070:SF0">
    <property type="entry name" value="TRNA-SPLICING ENDONUCLEASE SUBUNIT SEN34"/>
    <property type="match status" value="1"/>
</dbReference>
<evidence type="ECO:0000259" key="11">
    <source>
        <dbReference type="Pfam" id="PF26577"/>
    </source>
</evidence>
<reference evidence="12 13" key="1">
    <citation type="journal article" date="2017" name="Genome Announc.">
        <title>Genome sequence of the saprophytic ascomycete Epicoccum nigrum ICMP 19927 strain isolated from New Zealand.</title>
        <authorList>
            <person name="Fokin M."/>
            <person name="Fleetwood D."/>
            <person name="Weir B.S."/>
            <person name="Villas-Boas S.G."/>
        </authorList>
    </citation>
    <scope>NUCLEOTIDE SEQUENCE [LARGE SCALE GENOMIC DNA]</scope>
    <source>
        <strain evidence="12 13">ICMP 19927</strain>
    </source>
</reference>
<dbReference type="CDD" id="cd22363">
    <property type="entry name" value="tRNA-intron_lyase_C"/>
    <property type="match status" value="1"/>
</dbReference>
<evidence type="ECO:0000256" key="8">
    <source>
        <dbReference type="ARBA" id="ARBA00076724"/>
    </source>
</evidence>
<dbReference type="EC" id="4.6.1.16" evidence="2"/>
<dbReference type="PANTHER" id="PTHR13070">
    <property type="entry name" value="TRNA-SPLICING ENDONUCLEASE SUBUNIT SEN34-RELATED"/>
    <property type="match status" value="1"/>
</dbReference>
<dbReference type="GO" id="GO:0000213">
    <property type="term" value="F:tRNA-intron lyase activity"/>
    <property type="evidence" value="ECO:0007669"/>
    <property type="project" value="UniProtKB-EC"/>
</dbReference>
<evidence type="ECO:0000256" key="2">
    <source>
        <dbReference type="ARBA" id="ARBA00012573"/>
    </source>
</evidence>
<evidence type="ECO:0000256" key="5">
    <source>
        <dbReference type="ARBA" id="ARBA00034031"/>
    </source>
</evidence>
<keyword evidence="13" id="KW-1185">Reference proteome</keyword>
<comment type="function">
    <text evidence="6">Constitutes one of the two catalytic subunit of the tRNA-splicing endonuclease complex, a complex responsible for identification and cleavage of the splice sites in pre-tRNA. It cleaves pre-tRNA at the 5'- and 3'-splice sites to release the intron. The products are an intron and two tRNA half-molecules bearing 2',3'-cyclic phosphate and 5'-OH termini. There are no conserved sequences at the splice sites, but the intron is invariably located at the same site in the gene, placing the splice sites an invariant distance from the constant structural features of the tRNA body. It probably carries the active site for 3'-splice site cleavage.</text>
</comment>
<name>A0A1Y2LPF2_EPING</name>
<protein>
    <recommendedName>
        <fullName evidence="2">tRNA-intron lyase</fullName>
        <ecNumber evidence="2">4.6.1.16</ecNumber>
    </recommendedName>
    <alternativeName>
        <fullName evidence="7 8">tRNA-intron endonuclease SEN34</fullName>
    </alternativeName>
</protein>
<evidence type="ECO:0000256" key="9">
    <source>
        <dbReference type="SAM" id="MobiDB-lite"/>
    </source>
</evidence>
<dbReference type="InterPro" id="IPR006677">
    <property type="entry name" value="tRNA_intron_Endonuc_cat-like"/>
</dbReference>
<keyword evidence="3" id="KW-0819">tRNA processing</keyword>
<evidence type="ECO:0000256" key="3">
    <source>
        <dbReference type="ARBA" id="ARBA00022694"/>
    </source>
</evidence>
<dbReference type="InterPro" id="IPR059049">
    <property type="entry name" value="TSEN34_N"/>
</dbReference>
<dbReference type="GO" id="GO:0005634">
    <property type="term" value="C:nucleus"/>
    <property type="evidence" value="ECO:0007669"/>
    <property type="project" value="UniProtKB-ARBA"/>
</dbReference>
<evidence type="ECO:0000256" key="4">
    <source>
        <dbReference type="ARBA" id="ARBA00023239"/>
    </source>
</evidence>
<accession>A0A1Y2LPF2</accession>
<evidence type="ECO:0000259" key="10">
    <source>
        <dbReference type="Pfam" id="PF01974"/>
    </source>
</evidence>
<dbReference type="InterPro" id="IPR036167">
    <property type="entry name" value="tRNA_intron_Endo_cat-like_sf"/>
</dbReference>
<dbReference type="AlphaFoldDB" id="A0A1Y2LPF2"/>
<dbReference type="InterPro" id="IPR011856">
    <property type="entry name" value="tRNA_endonuc-like_dom_sf"/>
</dbReference>
<comment type="catalytic activity">
    <reaction evidence="5">
        <text>pretRNA = a 3'-half-tRNA molecule with a 5'-OH end + a 5'-half-tRNA molecule with a 2',3'-cyclic phosphate end + an intron with a 2',3'-cyclic phosphate and a 5'-hydroxyl terminus.</text>
        <dbReference type="EC" id="4.6.1.16"/>
    </reaction>
</comment>
<dbReference type="Gene3D" id="3.40.1350.10">
    <property type="match status" value="1"/>
</dbReference>
<dbReference type="EMBL" id="KZ107855">
    <property type="protein sequence ID" value="OSS45067.1"/>
    <property type="molecule type" value="Genomic_DNA"/>
</dbReference>
<dbReference type="Pfam" id="PF01974">
    <property type="entry name" value="tRNA_int_endo"/>
    <property type="match status" value="1"/>
</dbReference>
<dbReference type="Proteomes" id="UP000193240">
    <property type="component" value="Unassembled WGS sequence"/>
</dbReference>
<dbReference type="FunFam" id="3.40.1350.10:FF:000008">
    <property type="entry name" value="tRNA-splicing endonuclease subunit Sen34"/>
    <property type="match status" value="1"/>
</dbReference>
<proteinExistence type="inferred from homology"/>
<dbReference type="GO" id="GO:0000379">
    <property type="term" value="P:tRNA-type intron splice site recognition and cleavage"/>
    <property type="evidence" value="ECO:0007669"/>
    <property type="project" value="TreeGrafter"/>
</dbReference>
<feature type="compositionally biased region" description="Polar residues" evidence="9">
    <location>
        <begin position="396"/>
        <end position="407"/>
    </location>
</feature>
<sequence>MAPAAAPKQVSEPFPISCVAGRHLLFDVDVISHVRRNHNICGVLVGTIPNLSQQNVFLGVPLELMPEEARVLVEGGHAYIVDDVETHRQGFQNMSRADRLKFLAEMDRQGTEAAKESLAAQELKKDAALKKKGLRTEAVEAESAPSVADSTATVESTATASSVADSTVSDATVHVELPSAASSGLGFIMKGSGFLDQRPAVNTSSAPSVATASSVSSVSSESPSSFTSDLGSSFVDLGSIMKGSSFMNSAPASTKPAVAVAPASIAPSISTQASDIASSFSDLGSIMKGSSFLEPESIKIQRVEVEESTPLLVKEEIVKPEEVALEETHLEEAMQKEFEVVTAEDPAEVDLQEAVPPMVNTTSTPADDPQEVEPAAAPVSDSLFDAESAAPAPAQDTKSAFSQRQYITPTTSTPPLPTPPKDPSRPLPAVPKSYPLFRFLHSRGYFFMPGLRFGCNYSVYPGDPLRYHSHFLATGLGWDEKFDLLDIVGGGRLGTGTKKAYMVGGEDPKAPKEENVRAFSVEWASM</sequence>
<evidence type="ECO:0000256" key="7">
    <source>
        <dbReference type="ARBA" id="ARBA00075884"/>
    </source>
</evidence>
<organism evidence="12 13">
    <name type="scientific">Epicoccum nigrum</name>
    <name type="common">Soil fungus</name>
    <name type="synonym">Epicoccum purpurascens</name>
    <dbReference type="NCBI Taxonomy" id="105696"/>
    <lineage>
        <taxon>Eukaryota</taxon>
        <taxon>Fungi</taxon>
        <taxon>Dikarya</taxon>
        <taxon>Ascomycota</taxon>
        <taxon>Pezizomycotina</taxon>
        <taxon>Dothideomycetes</taxon>
        <taxon>Pleosporomycetidae</taxon>
        <taxon>Pleosporales</taxon>
        <taxon>Pleosporineae</taxon>
        <taxon>Didymellaceae</taxon>
        <taxon>Epicoccum</taxon>
    </lineage>
</organism>
<comment type="similarity">
    <text evidence="1">Belongs to the tRNA-intron endonuclease family.</text>
</comment>
<feature type="compositionally biased region" description="Pro residues" evidence="9">
    <location>
        <begin position="412"/>
        <end position="428"/>
    </location>
</feature>
<dbReference type="STRING" id="105696.A0A1Y2LPF2"/>